<comment type="caution">
    <text evidence="1">The sequence shown here is derived from an EMBL/GenBank/DDBJ whole genome shotgun (WGS) entry which is preliminary data.</text>
</comment>
<protein>
    <submittedName>
        <fullName evidence="1">Uncharacterized protein</fullName>
    </submittedName>
</protein>
<organism evidence="1">
    <name type="scientific">marine sediment metagenome</name>
    <dbReference type="NCBI Taxonomy" id="412755"/>
    <lineage>
        <taxon>unclassified sequences</taxon>
        <taxon>metagenomes</taxon>
        <taxon>ecological metagenomes</taxon>
    </lineage>
</organism>
<reference evidence="1" key="1">
    <citation type="journal article" date="2015" name="Nature">
        <title>Complex archaea that bridge the gap between prokaryotes and eukaryotes.</title>
        <authorList>
            <person name="Spang A."/>
            <person name="Saw J.H."/>
            <person name="Jorgensen S.L."/>
            <person name="Zaremba-Niedzwiedzka K."/>
            <person name="Martijn J."/>
            <person name="Lind A.E."/>
            <person name="van Eijk R."/>
            <person name="Schleper C."/>
            <person name="Guy L."/>
            <person name="Ettema T.J."/>
        </authorList>
    </citation>
    <scope>NUCLEOTIDE SEQUENCE</scope>
</reference>
<sequence>MNETCIEFPIYRENEDEDEDEIVLDIRGSAEPYVPAKLSGHPDNCTPPEGGCAGVNRILLNGKPWDGTLTADEKEDAEHALMDKYEEDVSSAAEAAAIAKYESMMDDYVYDDMFDDNSYGPYGPDIYDF</sequence>
<name>A0A0F9TQ95_9ZZZZ</name>
<evidence type="ECO:0000313" key="1">
    <source>
        <dbReference type="EMBL" id="KKN43553.1"/>
    </source>
</evidence>
<dbReference type="EMBL" id="LAZR01001504">
    <property type="protein sequence ID" value="KKN43553.1"/>
    <property type="molecule type" value="Genomic_DNA"/>
</dbReference>
<dbReference type="AlphaFoldDB" id="A0A0F9TQ95"/>
<gene>
    <name evidence="1" type="ORF">LCGC14_0702000</name>
</gene>
<accession>A0A0F9TQ95</accession>
<proteinExistence type="predicted"/>
<dbReference type="Gene3D" id="3.30.300.260">
    <property type="match status" value="1"/>
</dbReference>